<sequence>MPMLPLRGVLVFPYMIIHLDVGREKSINAIDEAMLNKREIFLAMQKEAQTDEPTSDDIYQVGTIAEIKQLLKLPGGTIRVLVEGLYRARIENYLSYEPFIKVGVIKEEDKIEKDDPEVEALMRNLISQFEQYVKMSKKIPPETVVSVITLEEPGRLADVVASHLNLKLSDRQSILEAISVKIRLEGLCTILAKEMEILELERKINLRVRKQMEKTQKEYYLREQLKAIQKELGDKDDRIAEADELRERIRKAKLPKDIHERALRELERLEKMPPMVAEAMVVRNYLDWLLDLPWNKETKDRLDINVAEEILNEDHYGLVTVKERILEYLAIRQLAKKMKGPILCFVGPPGVGKTSLAKSIARALERKFIRMSLGGVRDEAEIRGHRRTYVGSMPGRIVQNIKLAGSKNPVFLLDEIDKMSSDFRGDPSSALLEVLDPEQNSTFSDHFIEAPFDLSKVMFITTANVQYNIPRPLQDRMEIITISGYTEEEKLNIAMKYLLPKQIKEHGLKVEQITVSENAVRAIIREYTREAGVRSLERSLATLCRKVARDIVAGKVQEAKVSAQNISQFLGIAKYRFGLAEKENQIGVVTGMAWTEVGGEILTVEVQSHKGKGRITLTGQLGDVMKESAQAGFTYIRSIAPQLGIAEDFYENTDIHVHVPEGAIPKDGPSAGITMATAIASELSRRKVRRDIAMTGEITLRGRVLPVGGIKEKVLAAHRAGCKTIILPAENKKDLEDIPANVSRKLKFVLVESMDEVLPVVLLEQEIKTEDRPEIADLAHVMSHQEPERTSHADC</sequence>
<dbReference type="Gene3D" id="3.30.230.10">
    <property type="match status" value="1"/>
</dbReference>
<dbReference type="KEGG" id="fwa:DCMF_12605"/>
<gene>
    <name evidence="9" type="primary">lon</name>
    <name evidence="17" type="ORF">DCMF_12605</name>
</gene>
<dbReference type="GO" id="GO:0043565">
    <property type="term" value="F:sequence-specific DNA binding"/>
    <property type="evidence" value="ECO:0007669"/>
    <property type="project" value="UniProtKB-UniRule"/>
</dbReference>
<dbReference type="FunFam" id="3.40.50.300:FF:000382">
    <property type="entry name" value="Lon protease homolog 2, peroxisomal"/>
    <property type="match status" value="1"/>
</dbReference>
<proteinExistence type="evidence at transcript level"/>
<dbReference type="InterPro" id="IPR004815">
    <property type="entry name" value="Lon_bac/euk-typ"/>
</dbReference>
<dbReference type="PANTHER" id="PTHR10046">
    <property type="entry name" value="ATP DEPENDENT LON PROTEASE FAMILY MEMBER"/>
    <property type="match status" value="1"/>
</dbReference>
<comment type="function">
    <text evidence="9">ATP-dependent serine protease that mediates the selective degradation of mutant and abnormal proteins as well as certain short-lived regulatory proteins. Required for cellular homeostasis and for survival from DNA damage and developmental changes induced by stress. Degrades polypeptides processively to yield small peptide fragments that are 5 to 10 amino acids long. Binds to DNA in a double-stranded, site-specific manner.</text>
</comment>
<dbReference type="GO" id="GO:0004252">
    <property type="term" value="F:serine-type endopeptidase activity"/>
    <property type="evidence" value="ECO:0007669"/>
    <property type="project" value="UniProtKB-UniRule"/>
</dbReference>
<dbReference type="InterPro" id="IPR003111">
    <property type="entry name" value="Lon_prtase_N"/>
</dbReference>
<evidence type="ECO:0000256" key="3">
    <source>
        <dbReference type="ARBA" id="ARBA00022670"/>
    </source>
</evidence>
<evidence type="ECO:0000256" key="6">
    <source>
        <dbReference type="ARBA" id="ARBA00022825"/>
    </source>
</evidence>
<dbReference type="CDD" id="cd19500">
    <property type="entry name" value="RecA-like_Lon"/>
    <property type="match status" value="1"/>
</dbReference>
<dbReference type="InterPro" id="IPR003959">
    <property type="entry name" value="ATPase_AAA_core"/>
</dbReference>
<dbReference type="GO" id="GO:0006515">
    <property type="term" value="P:protein quality control for misfolded or incompletely synthesized proteins"/>
    <property type="evidence" value="ECO:0007669"/>
    <property type="project" value="UniProtKB-UniRule"/>
</dbReference>
<dbReference type="HAMAP" id="MF_01973">
    <property type="entry name" value="lon_bact"/>
    <property type="match status" value="1"/>
</dbReference>
<feature type="domain" description="Lon N-terminal" evidence="16">
    <location>
        <begin position="1"/>
        <end position="195"/>
    </location>
</feature>
<evidence type="ECO:0000256" key="1">
    <source>
        <dbReference type="ARBA" id="ARBA00004496"/>
    </source>
</evidence>
<keyword evidence="2 9" id="KW-0963">Cytoplasm</keyword>
<feature type="binding site" evidence="9 12">
    <location>
        <begin position="347"/>
        <end position="354"/>
    </location>
    <ligand>
        <name>ATP</name>
        <dbReference type="ChEBI" id="CHEBI:30616"/>
    </ligand>
</feature>
<feature type="domain" description="Lon proteolytic" evidence="15">
    <location>
        <begin position="583"/>
        <end position="764"/>
    </location>
</feature>
<dbReference type="GO" id="GO:0005524">
    <property type="term" value="F:ATP binding"/>
    <property type="evidence" value="ECO:0007669"/>
    <property type="project" value="UniProtKB-UniRule"/>
</dbReference>
<dbReference type="PROSITE" id="PS51787">
    <property type="entry name" value="LON_N"/>
    <property type="match status" value="1"/>
</dbReference>
<dbReference type="InterPro" id="IPR027417">
    <property type="entry name" value="P-loop_NTPase"/>
</dbReference>
<accession>A0A3G1L1B7</accession>
<evidence type="ECO:0000256" key="2">
    <source>
        <dbReference type="ARBA" id="ARBA00022490"/>
    </source>
</evidence>
<dbReference type="GO" id="GO:0034605">
    <property type="term" value="P:cellular response to heat"/>
    <property type="evidence" value="ECO:0007669"/>
    <property type="project" value="UniProtKB-UniRule"/>
</dbReference>
<feature type="active site" evidence="9 11">
    <location>
        <position position="713"/>
    </location>
</feature>
<evidence type="ECO:0000256" key="14">
    <source>
        <dbReference type="RuleBase" id="RU000591"/>
    </source>
</evidence>
<evidence type="ECO:0000256" key="8">
    <source>
        <dbReference type="ARBA" id="ARBA00023016"/>
    </source>
</evidence>
<dbReference type="GO" id="GO:0005737">
    <property type="term" value="C:cytoplasm"/>
    <property type="evidence" value="ECO:0007669"/>
    <property type="project" value="UniProtKB-SubCell"/>
</dbReference>
<evidence type="ECO:0000259" key="16">
    <source>
        <dbReference type="PROSITE" id="PS51787"/>
    </source>
</evidence>
<dbReference type="InterPro" id="IPR014721">
    <property type="entry name" value="Ribsml_uS5_D2-typ_fold_subgr"/>
</dbReference>
<comment type="catalytic activity">
    <reaction evidence="9 10 13">
        <text>Hydrolysis of proteins in presence of ATP.</text>
        <dbReference type="EC" id="3.4.21.53"/>
    </reaction>
</comment>
<dbReference type="InterPro" id="IPR008268">
    <property type="entry name" value="Peptidase_S16_AS"/>
</dbReference>
<dbReference type="SUPFAM" id="SSF54211">
    <property type="entry name" value="Ribosomal protein S5 domain 2-like"/>
    <property type="match status" value="1"/>
</dbReference>
<dbReference type="InterPro" id="IPR020568">
    <property type="entry name" value="Ribosomal_Su5_D2-typ_SF"/>
</dbReference>
<feature type="active site" evidence="9 11">
    <location>
        <position position="670"/>
    </location>
</feature>
<dbReference type="SMART" id="SM00464">
    <property type="entry name" value="LON"/>
    <property type="match status" value="1"/>
</dbReference>
<dbReference type="FunFam" id="1.20.5.5270:FF:000002">
    <property type="entry name" value="Lon protease homolog"/>
    <property type="match status" value="1"/>
</dbReference>
<keyword evidence="8 9" id="KW-0346">Stress response</keyword>
<protein>
    <recommendedName>
        <fullName evidence="9 10">Lon protease</fullName>
        <ecNumber evidence="9 10">3.4.21.53</ecNumber>
    </recommendedName>
    <alternativeName>
        <fullName evidence="9">ATP-dependent protease La</fullName>
    </alternativeName>
</protein>
<dbReference type="NCBIfam" id="TIGR00763">
    <property type="entry name" value="lon"/>
    <property type="match status" value="1"/>
</dbReference>
<dbReference type="SMART" id="SM00382">
    <property type="entry name" value="AAA"/>
    <property type="match status" value="1"/>
</dbReference>
<evidence type="ECO:0000256" key="12">
    <source>
        <dbReference type="PIRSR" id="PIRSR001174-2"/>
    </source>
</evidence>
<evidence type="ECO:0000313" key="17">
    <source>
        <dbReference type="EMBL" id="ATW28576.1"/>
    </source>
</evidence>
<dbReference type="EC" id="3.4.21.53" evidence="9 10"/>
<dbReference type="Gene3D" id="1.20.58.1480">
    <property type="match status" value="1"/>
</dbReference>
<dbReference type="InterPro" id="IPR027543">
    <property type="entry name" value="Lon_bac"/>
</dbReference>
<organism evidence="17 18">
    <name type="scientific">Formimonas warabiya</name>
    <dbReference type="NCBI Taxonomy" id="1761012"/>
    <lineage>
        <taxon>Bacteria</taxon>
        <taxon>Bacillati</taxon>
        <taxon>Bacillota</taxon>
        <taxon>Clostridia</taxon>
        <taxon>Eubacteriales</taxon>
        <taxon>Peptococcaceae</taxon>
        <taxon>Candidatus Formimonas</taxon>
    </lineage>
</organism>
<dbReference type="PIRSF" id="PIRSF001174">
    <property type="entry name" value="Lon_proteas"/>
    <property type="match status" value="1"/>
</dbReference>
<dbReference type="PRINTS" id="PR00830">
    <property type="entry name" value="ENDOLAPTASE"/>
</dbReference>
<keyword evidence="7 9" id="KW-0067">ATP-binding</keyword>
<keyword evidence="6 9" id="KW-0720">Serine protease</keyword>
<keyword evidence="18" id="KW-1185">Reference proteome</keyword>
<dbReference type="NCBIfam" id="NF008053">
    <property type="entry name" value="PRK10787.1"/>
    <property type="match status" value="1"/>
</dbReference>
<dbReference type="InterPro" id="IPR054594">
    <property type="entry name" value="Lon_lid"/>
</dbReference>
<dbReference type="InterPro" id="IPR027065">
    <property type="entry name" value="Lon_Prtase"/>
</dbReference>
<dbReference type="Proteomes" id="UP000323521">
    <property type="component" value="Chromosome"/>
</dbReference>
<keyword evidence="5 9" id="KW-0378">Hydrolase</keyword>
<comment type="similarity">
    <text evidence="9 10 13 14">Belongs to the peptidase S16 family.</text>
</comment>
<evidence type="ECO:0000259" key="15">
    <source>
        <dbReference type="PROSITE" id="PS51786"/>
    </source>
</evidence>
<dbReference type="Gene3D" id="2.30.130.40">
    <property type="entry name" value="LON domain-like"/>
    <property type="match status" value="1"/>
</dbReference>
<dbReference type="Gene3D" id="1.10.8.60">
    <property type="match status" value="1"/>
</dbReference>
<dbReference type="GO" id="GO:0004176">
    <property type="term" value="F:ATP-dependent peptidase activity"/>
    <property type="evidence" value="ECO:0007669"/>
    <property type="project" value="UniProtKB-UniRule"/>
</dbReference>
<dbReference type="EMBL" id="CP017634">
    <property type="protein sequence ID" value="ATW28576.1"/>
    <property type="molecule type" value="Genomic_DNA"/>
</dbReference>
<evidence type="ECO:0000313" key="18">
    <source>
        <dbReference type="Proteomes" id="UP000323521"/>
    </source>
</evidence>
<dbReference type="Gene3D" id="3.40.50.300">
    <property type="entry name" value="P-loop containing nucleotide triphosphate hydrolases"/>
    <property type="match status" value="1"/>
</dbReference>
<evidence type="ECO:0000256" key="13">
    <source>
        <dbReference type="PROSITE-ProRule" id="PRU01122"/>
    </source>
</evidence>
<dbReference type="PROSITE" id="PS51786">
    <property type="entry name" value="LON_PROTEOLYTIC"/>
    <property type="match status" value="1"/>
</dbReference>
<dbReference type="AlphaFoldDB" id="A0A3G1L1B7"/>
<evidence type="ECO:0000256" key="4">
    <source>
        <dbReference type="ARBA" id="ARBA00022741"/>
    </source>
</evidence>
<comment type="subunit">
    <text evidence="9 10">Homohexamer. Organized in a ring with a central cavity.</text>
</comment>
<dbReference type="SUPFAM" id="SSF88697">
    <property type="entry name" value="PUA domain-like"/>
    <property type="match status" value="1"/>
</dbReference>
<dbReference type="InterPro" id="IPR015947">
    <property type="entry name" value="PUA-like_sf"/>
</dbReference>
<name>A0A3G1L1B7_FORW1</name>
<evidence type="ECO:0000256" key="9">
    <source>
        <dbReference type="HAMAP-Rule" id="MF_01973"/>
    </source>
</evidence>
<dbReference type="InterPro" id="IPR046336">
    <property type="entry name" value="Lon_prtase_N_sf"/>
</dbReference>
<dbReference type="Pfam" id="PF22667">
    <property type="entry name" value="Lon_lid"/>
    <property type="match status" value="1"/>
</dbReference>
<keyword evidence="3 9" id="KW-0645">Protease</keyword>
<reference evidence="17 18" key="1">
    <citation type="submission" date="2016-10" db="EMBL/GenBank/DDBJ databases">
        <title>Complete Genome Sequence of Peptococcaceae strain DCMF.</title>
        <authorList>
            <person name="Edwards R.J."/>
            <person name="Holland S.I."/>
            <person name="Deshpande N.P."/>
            <person name="Wong Y.K."/>
            <person name="Ertan H."/>
            <person name="Manefield M."/>
            <person name="Russell T.L."/>
            <person name="Lee M.J."/>
        </authorList>
    </citation>
    <scope>NUCLEOTIDE SEQUENCE [LARGE SCALE GENOMIC DNA]</scope>
    <source>
        <strain evidence="17 18">DCMF</strain>
    </source>
</reference>
<dbReference type="Pfam" id="PF05362">
    <property type="entry name" value="Lon_C"/>
    <property type="match status" value="1"/>
</dbReference>
<evidence type="ECO:0000256" key="11">
    <source>
        <dbReference type="PIRSR" id="PIRSR001174-1"/>
    </source>
</evidence>
<dbReference type="Pfam" id="PF02190">
    <property type="entry name" value="LON_substr_bdg"/>
    <property type="match status" value="1"/>
</dbReference>
<dbReference type="GO" id="GO:0016887">
    <property type="term" value="F:ATP hydrolysis activity"/>
    <property type="evidence" value="ECO:0007669"/>
    <property type="project" value="UniProtKB-UniRule"/>
</dbReference>
<comment type="subcellular location">
    <subcellularLocation>
        <location evidence="1 9 10">Cytoplasm</location>
    </subcellularLocation>
</comment>
<evidence type="ECO:0000256" key="7">
    <source>
        <dbReference type="ARBA" id="ARBA00022840"/>
    </source>
</evidence>
<dbReference type="Pfam" id="PF00004">
    <property type="entry name" value="AAA"/>
    <property type="match status" value="1"/>
</dbReference>
<keyword evidence="4 9" id="KW-0547">Nucleotide-binding</keyword>
<dbReference type="SUPFAM" id="SSF52540">
    <property type="entry name" value="P-loop containing nucleoside triphosphate hydrolases"/>
    <property type="match status" value="1"/>
</dbReference>
<dbReference type="InterPro" id="IPR008269">
    <property type="entry name" value="Lon_proteolytic"/>
</dbReference>
<evidence type="ECO:0000256" key="5">
    <source>
        <dbReference type="ARBA" id="ARBA00022801"/>
    </source>
</evidence>
<comment type="induction">
    <text evidence="9">By heat shock.</text>
</comment>
<dbReference type="InterPro" id="IPR003593">
    <property type="entry name" value="AAA+_ATPase"/>
</dbReference>
<dbReference type="Gene3D" id="1.20.5.5270">
    <property type="match status" value="1"/>
</dbReference>
<evidence type="ECO:0000256" key="10">
    <source>
        <dbReference type="PIRNR" id="PIRNR001174"/>
    </source>
</evidence>
<dbReference type="PROSITE" id="PS01046">
    <property type="entry name" value="LON_SER"/>
    <property type="match status" value="1"/>
</dbReference>